<dbReference type="PANTHER" id="PTHR21340:SF7">
    <property type="entry name" value="NUDIX HYDROLASE DOMAIN-CONTAINING PROTEIN"/>
    <property type="match status" value="1"/>
</dbReference>
<dbReference type="GO" id="GO:0006167">
    <property type="term" value="P:AMP biosynthetic process"/>
    <property type="evidence" value="ECO:0007669"/>
    <property type="project" value="TreeGrafter"/>
</dbReference>
<dbReference type="CDD" id="cd04662">
    <property type="entry name" value="NUDIX_Hydrolase"/>
    <property type="match status" value="1"/>
</dbReference>
<evidence type="ECO:0000259" key="2">
    <source>
        <dbReference type="PROSITE" id="PS51462"/>
    </source>
</evidence>
<accession>I1D1L9</accession>
<dbReference type="Proteomes" id="UP000005087">
    <property type="component" value="Chromosome"/>
</dbReference>
<keyword evidence="4" id="KW-1185">Reference proteome</keyword>
<name>I1D1L9_9PSEU</name>
<dbReference type="PANTHER" id="PTHR21340">
    <property type="entry name" value="DIADENOSINE 5,5-P1,P4-TETRAPHOSPHATE PYROPHOSPHOHYDROLASE MUTT"/>
    <property type="match status" value="1"/>
</dbReference>
<keyword evidence="1 3" id="KW-0378">Hydrolase</keyword>
<dbReference type="PROSITE" id="PS51462">
    <property type="entry name" value="NUDIX"/>
    <property type="match status" value="1"/>
</dbReference>
<dbReference type="GO" id="GO:0004081">
    <property type="term" value="F:bis(5'-nucleosyl)-tetraphosphatase (asymmetrical) activity"/>
    <property type="evidence" value="ECO:0007669"/>
    <property type="project" value="TreeGrafter"/>
</dbReference>
<dbReference type="RefSeq" id="WP_005463915.1">
    <property type="nucleotide sequence ID" value="NZ_CM001484.1"/>
</dbReference>
<dbReference type="HOGENOM" id="CLU_118065_0_0_11"/>
<reference evidence="4" key="2">
    <citation type="submission" date="2012-01" db="EMBL/GenBank/DDBJ databases">
        <title>Noncontiguous Finished sequence of chromosome of Saccharomonospora glauca K62.</title>
        <authorList>
            <consortium name="US DOE Joint Genome Institute"/>
            <person name="Lucas S."/>
            <person name="Han J."/>
            <person name="Lapidus A."/>
            <person name="Cheng J.-F."/>
            <person name="Goodwin L."/>
            <person name="Pitluck S."/>
            <person name="Peters L."/>
            <person name="Mikhailova N."/>
            <person name="Held B."/>
            <person name="Detter J.C."/>
            <person name="Han C."/>
            <person name="Tapia R."/>
            <person name="Land M."/>
            <person name="Hauser L."/>
            <person name="Kyrpides N."/>
            <person name="Ivanova N."/>
            <person name="Pagani I."/>
            <person name="Brambilla E.-M."/>
            <person name="Klenk H.-P."/>
            <person name="Woyke T."/>
        </authorList>
    </citation>
    <scope>NUCLEOTIDE SEQUENCE [LARGE SCALE GENOMIC DNA]</scope>
    <source>
        <strain evidence="4">K62</strain>
    </source>
</reference>
<dbReference type="OrthoDB" id="954553at2"/>
<dbReference type="Pfam" id="PF00293">
    <property type="entry name" value="NUDIX"/>
    <property type="match status" value="1"/>
</dbReference>
<dbReference type="Gene3D" id="3.90.79.10">
    <property type="entry name" value="Nucleoside Triphosphate Pyrophosphohydrolase"/>
    <property type="match status" value="1"/>
</dbReference>
<protein>
    <submittedName>
        <fullName evidence="3">Putative NTP pyrophosphohydrolase</fullName>
    </submittedName>
</protein>
<dbReference type="InterPro" id="IPR051325">
    <property type="entry name" value="Nudix_hydrolase_domain"/>
</dbReference>
<dbReference type="InterPro" id="IPR020084">
    <property type="entry name" value="NUDIX_hydrolase_CS"/>
</dbReference>
<organism evidence="3 4">
    <name type="scientific">Saccharomonospora glauca K62</name>
    <dbReference type="NCBI Taxonomy" id="928724"/>
    <lineage>
        <taxon>Bacteria</taxon>
        <taxon>Bacillati</taxon>
        <taxon>Actinomycetota</taxon>
        <taxon>Actinomycetes</taxon>
        <taxon>Pseudonocardiales</taxon>
        <taxon>Pseudonocardiaceae</taxon>
        <taxon>Saccharomonospora</taxon>
    </lineage>
</organism>
<proteinExistence type="predicted"/>
<sequence>MTPRHPRRSAGILLYRVDDDAPRVLLGHMGGPFWARRDAGAWTVPKGEHQPDETPEAAARREFTEELGVPPPDGDLVPLGEVRQAGGKIVTAFAAHGDLDPAAVVPGTFPLEWPKGSGIVREFPELDHVEWFELERAKAKIVAAQRVFLDRLAQHLA</sequence>
<dbReference type="InterPro" id="IPR000086">
    <property type="entry name" value="NUDIX_hydrolase_dom"/>
</dbReference>
<evidence type="ECO:0000313" key="3">
    <source>
        <dbReference type="EMBL" id="EIE98843.1"/>
    </source>
</evidence>
<dbReference type="SUPFAM" id="SSF55811">
    <property type="entry name" value="Nudix"/>
    <property type="match status" value="1"/>
</dbReference>
<evidence type="ECO:0000256" key="1">
    <source>
        <dbReference type="ARBA" id="ARBA00022801"/>
    </source>
</evidence>
<dbReference type="GO" id="GO:0006754">
    <property type="term" value="P:ATP biosynthetic process"/>
    <property type="evidence" value="ECO:0007669"/>
    <property type="project" value="TreeGrafter"/>
</dbReference>
<dbReference type="AlphaFoldDB" id="I1D1L9"/>
<gene>
    <name evidence="3" type="ORF">SacglDRAFT_01934</name>
</gene>
<reference evidence="3 4" key="1">
    <citation type="submission" date="2011-09" db="EMBL/GenBank/DDBJ databases">
        <authorList>
            <consortium name="US DOE Joint Genome Institute (JGI-PGF)"/>
            <person name="Lucas S."/>
            <person name="Han J."/>
            <person name="Lapidus A."/>
            <person name="Cheng J.-F."/>
            <person name="Goodwin L."/>
            <person name="Pitluck S."/>
            <person name="Peters L."/>
            <person name="Land M.L."/>
            <person name="Hauser L."/>
            <person name="Brambilla E."/>
            <person name="Klenk H.-P."/>
            <person name="Woyke T.J."/>
        </authorList>
    </citation>
    <scope>NUCLEOTIDE SEQUENCE [LARGE SCALE GENOMIC DNA]</scope>
    <source>
        <strain evidence="3 4">K62</strain>
    </source>
</reference>
<evidence type="ECO:0000313" key="4">
    <source>
        <dbReference type="Proteomes" id="UP000005087"/>
    </source>
</evidence>
<dbReference type="PROSITE" id="PS00893">
    <property type="entry name" value="NUDIX_BOX"/>
    <property type="match status" value="1"/>
</dbReference>
<dbReference type="eggNOG" id="COG4119">
    <property type="taxonomic scope" value="Bacteria"/>
</dbReference>
<feature type="domain" description="Nudix hydrolase" evidence="2">
    <location>
        <begin position="5"/>
        <end position="154"/>
    </location>
</feature>
<dbReference type="STRING" id="928724.SacglDRAFT_01934"/>
<dbReference type="InterPro" id="IPR015797">
    <property type="entry name" value="NUDIX_hydrolase-like_dom_sf"/>
</dbReference>
<dbReference type="EMBL" id="CM001484">
    <property type="protein sequence ID" value="EIE98843.1"/>
    <property type="molecule type" value="Genomic_DNA"/>
</dbReference>